<dbReference type="eggNOG" id="COG0617">
    <property type="taxonomic scope" value="Bacteria"/>
</dbReference>
<dbReference type="GO" id="GO:0000049">
    <property type="term" value="F:tRNA binding"/>
    <property type="evidence" value="ECO:0007669"/>
    <property type="project" value="UniProtKB-UniRule"/>
</dbReference>
<keyword evidence="5 11" id="KW-0479">Metal-binding</keyword>
<evidence type="ECO:0000313" key="16">
    <source>
        <dbReference type="Proteomes" id="UP000030147"/>
    </source>
</evidence>
<evidence type="ECO:0000256" key="5">
    <source>
        <dbReference type="ARBA" id="ARBA00022723"/>
    </source>
</evidence>
<feature type="binding site" evidence="11">
    <location>
        <position position="111"/>
    </location>
    <ligand>
        <name>ATP</name>
        <dbReference type="ChEBI" id="CHEBI:30616"/>
    </ligand>
</feature>
<dbReference type="InterPro" id="IPR032828">
    <property type="entry name" value="PolyA_RNA-bd"/>
</dbReference>
<dbReference type="InterPro" id="IPR043519">
    <property type="entry name" value="NT_sf"/>
</dbReference>
<dbReference type="Pfam" id="PF12627">
    <property type="entry name" value="PolyA_pol_RNAbd"/>
    <property type="match status" value="1"/>
</dbReference>
<keyword evidence="4 11" id="KW-0548">Nucleotidyltransferase</keyword>
<dbReference type="Proteomes" id="UP000030147">
    <property type="component" value="Unassembled WGS sequence"/>
</dbReference>
<feature type="binding site" evidence="11">
    <location>
        <position position="40"/>
    </location>
    <ligand>
        <name>Mg(2+)</name>
        <dbReference type="ChEBI" id="CHEBI:18420"/>
    </ligand>
</feature>
<accession>A0A0A2TFZ6</accession>
<comment type="cofactor">
    <cofactor evidence="1 11">
        <name>Mg(2+)</name>
        <dbReference type="ChEBI" id="CHEBI:18420"/>
    </cofactor>
</comment>
<protein>
    <recommendedName>
        <fullName evidence="11">CCA-adding enzyme</fullName>
        <ecNumber evidence="11">2.7.7.72</ecNumber>
    </recommendedName>
    <alternativeName>
        <fullName evidence="11">CCA tRNA nucleotidyltransferase</fullName>
    </alternativeName>
    <alternativeName>
        <fullName evidence="11">tRNA CCA-pyrophosphorylase</fullName>
    </alternativeName>
    <alternativeName>
        <fullName evidence="11">tRNA adenylyl-/cytidylyl- transferase</fullName>
    </alternativeName>
    <alternativeName>
        <fullName evidence="11">tRNA nucleotidyltransferase</fullName>
    </alternativeName>
    <alternativeName>
        <fullName evidence="11">tRNA-NT</fullName>
    </alternativeName>
</protein>
<feature type="domain" description="CCA-adding enzyme C-terminal" evidence="14">
    <location>
        <begin position="264"/>
        <end position="389"/>
    </location>
</feature>
<dbReference type="SUPFAM" id="SSF81891">
    <property type="entry name" value="Poly A polymerase C-terminal region-like"/>
    <property type="match status" value="1"/>
</dbReference>
<comment type="miscellaneous">
    <text evidence="11">A single active site specifically recognizes both ATP and CTP and is responsible for their addition.</text>
</comment>
<comment type="similarity">
    <text evidence="11">Belongs to the tRNA nucleotidyltransferase/poly(A) polymerase family. Bacterial CCA-adding enzyme type 3 subfamily.</text>
</comment>
<keyword evidence="3 11" id="KW-0819">tRNA processing</keyword>
<name>A0A0A2TFZ6_9BACI</name>
<dbReference type="PANTHER" id="PTHR46173">
    <property type="entry name" value="CCA TRNA NUCLEOTIDYLTRANSFERASE 1, MITOCHONDRIAL"/>
    <property type="match status" value="1"/>
</dbReference>
<dbReference type="InterPro" id="IPR050264">
    <property type="entry name" value="Bact_CCA-adding_enz_type3_sf"/>
</dbReference>
<keyword evidence="7 11" id="KW-0692">RNA repair</keyword>
<keyword evidence="8 11" id="KW-0067">ATP-binding</keyword>
<dbReference type="EMBL" id="AVBF01000019">
    <property type="protein sequence ID" value="KGP73031.1"/>
    <property type="molecule type" value="Genomic_DNA"/>
</dbReference>
<feature type="binding site" evidence="11">
    <location>
        <position position="42"/>
    </location>
    <ligand>
        <name>Mg(2+)</name>
        <dbReference type="ChEBI" id="CHEBI:18420"/>
    </ligand>
</feature>
<feature type="binding site" evidence="11">
    <location>
        <position position="157"/>
    </location>
    <ligand>
        <name>CTP</name>
        <dbReference type="ChEBI" id="CHEBI:37563"/>
    </ligand>
</feature>
<organism evidence="15 16">
    <name type="scientific">Pontibacillus yanchengensis Y32</name>
    <dbReference type="NCBI Taxonomy" id="1385514"/>
    <lineage>
        <taxon>Bacteria</taxon>
        <taxon>Bacillati</taxon>
        <taxon>Bacillota</taxon>
        <taxon>Bacilli</taxon>
        <taxon>Bacillales</taxon>
        <taxon>Bacillaceae</taxon>
        <taxon>Pontibacillus</taxon>
    </lineage>
</organism>
<feature type="binding site" evidence="11">
    <location>
        <position position="111"/>
    </location>
    <ligand>
        <name>CTP</name>
        <dbReference type="ChEBI" id="CHEBI:37563"/>
    </ligand>
</feature>
<dbReference type="Gene3D" id="1.10.110.30">
    <property type="match status" value="1"/>
</dbReference>
<dbReference type="STRING" id="1385514.N782_07915"/>
<gene>
    <name evidence="11" type="primary">cca</name>
    <name evidence="15" type="ORF">N782_07915</name>
</gene>
<comment type="catalytic activity">
    <reaction evidence="11">
        <text>a tRNA precursor + 2 CTP + ATP = a tRNA with a 3' CCA end + 3 diphosphate</text>
        <dbReference type="Rhea" id="RHEA:14433"/>
        <dbReference type="Rhea" id="RHEA-COMP:10465"/>
        <dbReference type="Rhea" id="RHEA-COMP:10468"/>
        <dbReference type="ChEBI" id="CHEBI:30616"/>
        <dbReference type="ChEBI" id="CHEBI:33019"/>
        <dbReference type="ChEBI" id="CHEBI:37563"/>
        <dbReference type="ChEBI" id="CHEBI:74896"/>
        <dbReference type="ChEBI" id="CHEBI:83071"/>
        <dbReference type="EC" id="2.7.7.72"/>
    </reaction>
</comment>
<dbReference type="InterPro" id="IPR002646">
    <property type="entry name" value="PolA_pol_head_dom"/>
</dbReference>
<keyword evidence="9 11" id="KW-0460">Magnesium</keyword>
<evidence type="ECO:0000256" key="7">
    <source>
        <dbReference type="ARBA" id="ARBA00022800"/>
    </source>
</evidence>
<dbReference type="GO" id="GO:0042245">
    <property type="term" value="P:RNA repair"/>
    <property type="evidence" value="ECO:0007669"/>
    <property type="project" value="UniProtKB-KW"/>
</dbReference>
<feature type="binding site" evidence="11">
    <location>
        <position position="30"/>
    </location>
    <ligand>
        <name>CTP</name>
        <dbReference type="ChEBI" id="CHEBI:37563"/>
    </ligand>
</feature>
<comment type="function">
    <text evidence="11">Catalyzes the addition and repair of the essential 3'-terminal CCA sequence in tRNAs without using a nucleic acid template. Adds these three nucleotides in the order of C, C, and A to the tRNA nucleotide-73, using CTP and ATP as substrates and producing inorganic pyrophosphate. tRNA 3'-terminal CCA addition is required both for tRNA processing and repair. Also involved in tRNA surveillance by mediating tandem CCA addition to generate a CCACCA at the 3' terminus of unstable tRNAs. While stable tRNAs receive only 3'-terminal CCA, unstable tRNAs are marked with CCACCA and rapidly degraded.</text>
</comment>
<keyword evidence="6 11" id="KW-0547">Nucleotide-binding</keyword>
<dbReference type="EC" id="2.7.7.72" evidence="11"/>
<dbReference type="GO" id="GO:0004810">
    <property type="term" value="F:CCA tRNA nucleotidyltransferase activity"/>
    <property type="evidence" value="ECO:0007669"/>
    <property type="project" value="UniProtKB-UniRule"/>
</dbReference>
<dbReference type="SUPFAM" id="SSF81301">
    <property type="entry name" value="Nucleotidyltransferase"/>
    <property type="match status" value="1"/>
</dbReference>
<feature type="binding site" evidence="11">
    <location>
        <position position="163"/>
    </location>
    <ligand>
        <name>ATP</name>
        <dbReference type="ChEBI" id="CHEBI:30616"/>
    </ligand>
</feature>
<feature type="binding site" evidence="11">
    <location>
        <position position="154"/>
    </location>
    <ligand>
        <name>ATP</name>
        <dbReference type="ChEBI" id="CHEBI:30616"/>
    </ligand>
</feature>
<feature type="domain" description="tRNA nucleotidyltransferase/poly(A) polymerase RNA and SrmB- binding" evidence="13">
    <location>
        <begin position="169"/>
        <end position="228"/>
    </location>
</feature>
<evidence type="ECO:0000259" key="14">
    <source>
        <dbReference type="Pfam" id="PF13735"/>
    </source>
</evidence>
<evidence type="ECO:0000259" key="12">
    <source>
        <dbReference type="Pfam" id="PF01743"/>
    </source>
</evidence>
<comment type="catalytic activity">
    <reaction evidence="11">
        <text>a tRNA with a 3' CCA end + 2 CTP + ATP = a tRNA with a 3' CCACCA end + 3 diphosphate</text>
        <dbReference type="Rhea" id="RHEA:76235"/>
        <dbReference type="Rhea" id="RHEA-COMP:10468"/>
        <dbReference type="Rhea" id="RHEA-COMP:18655"/>
        <dbReference type="ChEBI" id="CHEBI:30616"/>
        <dbReference type="ChEBI" id="CHEBI:33019"/>
        <dbReference type="ChEBI" id="CHEBI:37563"/>
        <dbReference type="ChEBI" id="CHEBI:83071"/>
        <dbReference type="ChEBI" id="CHEBI:195187"/>
    </reaction>
</comment>
<evidence type="ECO:0000256" key="6">
    <source>
        <dbReference type="ARBA" id="ARBA00022741"/>
    </source>
</evidence>
<feature type="binding site" evidence="11">
    <location>
        <position position="27"/>
    </location>
    <ligand>
        <name>CTP</name>
        <dbReference type="ChEBI" id="CHEBI:37563"/>
    </ligand>
</feature>
<evidence type="ECO:0000256" key="8">
    <source>
        <dbReference type="ARBA" id="ARBA00022840"/>
    </source>
</evidence>
<dbReference type="CDD" id="cd05398">
    <property type="entry name" value="NT_ClassII-CCAase"/>
    <property type="match status" value="1"/>
</dbReference>
<comment type="subunit">
    <text evidence="11">Homodimer.</text>
</comment>
<evidence type="ECO:0000256" key="4">
    <source>
        <dbReference type="ARBA" id="ARBA00022695"/>
    </source>
</evidence>
<dbReference type="GO" id="GO:0001680">
    <property type="term" value="P:tRNA 3'-terminal CCA addition"/>
    <property type="evidence" value="ECO:0007669"/>
    <property type="project" value="UniProtKB-UniRule"/>
</dbReference>
<dbReference type="GO" id="GO:0000287">
    <property type="term" value="F:magnesium ion binding"/>
    <property type="evidence" value="ECO:0007669"/>
    <property type="project" value="UniProtKB-UniRule"/>
</dbReference>
<feature type="binding site" evidence="11">
    <location>
        <position position="154"/>
    </location>
    <ligand>
        <name>CTP</name>
        <dbReference type="ChEBI" id="CHEBI:37563"/>
    </ligand>
</feature>
<dbReference type="Gene3D" id="1.10.246.80">
    <property type="match status" value="1"/>
</dbReference>
<dbReference type="Gene3D" id="1.20.58.560">
    <property type="match status" value="1"/>
</dbReference>
<sequence length="400" mass="46311">MNNVFVNAEPILQTLHYHGYKAFFVGGAVRDFLIGRPIGDIDIATSATPEQVQGIFEKVIPVGIEHGTVMVRYGEESFEVTTFRTEGDYHDYRHPDQVYFVEDIQDDLARRDFTMNAIAMDIDGELIDPYNGAKAIKRNQIETVGKAEDRFEEDPLRMMRALRFVSQLGFTLSPTTYHAIQQHASLLENIAIERLSIEFEKLIQGDGAKHAWALFTQSNMEKYLPVLKEEPSLMKRCSNKNWLALGDFSEAICMFHILEPTFSIEYWVKEWKLSNKVKRKATRLLNAYTEWMQGNTIWAIYKLGFDQLPPFTRVINLLSSEEKLEVASLEKMYHHLPIYNREELAVNGKDIRSWFPNRTPGPWIESMLVTIERVVIEGELTNEKGILKERVLQWNPQEEN</sequence>
<feature type="binding site" evidence="11">
    <location>
        <position position="160"/>
    </location>
    <ligand>
        <name>ATP</name>
        <dbReference type="ChEBI" id="CHEBI:30616"/>
    </ligand>
</feature>
<feature type="binding site" evidence="11">
    <location>
        <position position="160"/>
    </location>
    <ligand>
        <name>CTP</name>
        <dbReference type="ChEBI" id="CHEBI:37563"/>
    </ligand>
</feature>
<proteinExistence type="inferred from homology"/>
<feature type="binding site" evidence="11">
    <location>
        <position position="163"/>
    </location>
    <ligand>
        <name>CTP</name>
        <dbReference type="ChEBI" id="CHEBI:37563"/>
    </ligand>
</feature>
<dbReference type="Pfam" id="PF13735">
    <property type="entry name" value="tRNA_NucTran2_2"/>
    <property type="match status" value="1"/>
</dbReference>
<keyword evidence="10 11" id="KW-0694">RNA-binding</keyword>
<dbReference type="AlphaFoldDB" id="A0A0A2TFZ6"/>
<feature type="binding site" evidence="11">
    <location>
        <position position="157"/>
    </location>
    <ligand>
        <name>ATP</name>
        <dbReference type="ChEBI" id="CHEBI:30616"/>
    </ligand>
</feature>
<dbReference type="PANTHER" id="PTHR46173:SF1">
    <property type="entry name" value="CCA TRNA NUCLEOTIDYLTRANSFERASE 1, MITOCHONDRIAL"/>
    <property type="match status" value="1"/>
</dbReference>
<keyword evidence="16" id="KW-1185">Reference proteome</keyword>
<feature type="binding site" evidence="11">
    <location>
        <position position="30"/>
    </location>
    <ligand>
        <name>ATP</name>
        <dbReference type="ChEBI" id="CHEBI:30616"/>
    </ligand>
</feature>
<dbReference type="Gene3D" id="3.30.460.10">
    <property type="entry name" value="Beta Polymerase, domain 2"/>
    <property type="match status" value="1"/>
</dbReference>
<dbReference type="Pfam" id="PF01743">
    <property type="entry name" value="PolyA_pol"/>
    <property type="match status" value="1"/>
</dbReference>
<evidence type="ECO:0000256" key="1">
    <source>
        <dbReference type="ARBA" id="ARBA00001946"/>
    </source>
</evidence>
<dbReference type="OrthoDB" id="9805698at2"/>
<evidence type="ECO:0000256" key="2">
    <source>
        <dbReference type="ARBA" id="ARBA00022679"/>
    </source>
</evidence>
<feature type="binding site" evidence="11">
    <location>
        <position position="27"/>
    </location>
    <ligand>
        <name>ATP</name>
        <dbReference type="ChEBI" id="CHEBI:30616"/>
    </ligand>
</feature>
<dbReference type="RefSeq" id="WP_036818636.1">
    <property type="nucleotide sequence ID" value="NZ_AVBF01000019.1"/>
</dbReference>
<feature type="domain" description="Poly A polymerase head" evidence="12">
    <location>
        <begin position="22"/>
        <end position="141"/>
    </location>
</feature>
<dbReference type="HAMAP" id="MF_01263">
    <property type="entry name" value="CCA_bact_type3"/>
    <property type="match status" value="1"/>
</dbReference>
<evidence type="ECO:0000256" key="11">
    <source>
        <dbReference type="HAMAP-Rule" id="MF_01263"/>
    </source>
</evidence>
<reference evidence="15 16" key="1">
    <citation type="journal article" date="2015" name="Stand. Genomic Sci.">
        <title>High quality draft genome sequence of the moderately halophilic bacterium Pontibacillus yanchengensis Y32(T) and comparison among Pontibacillus genomes.</title>
        <authorList>
            <person name="Huang J."/>
            <person name="Qiao Z.X."/>
            <person name="Tang J.W."/>
            <person name="Wang G."/>
        </authorList>
    </citation>
    <scope>NUCLEOTIDE SEQUENCE [LARGE SCALE GENOMIC DNA]</scope>
    <source>
        <strain evidence="15 16">Y32</strain>
    </source>
</reference>
<dbReference type="InterPro" id="IPR023068">
    <property type="entry name" value="CCA-adding_enz_firmicutes"/>
</dbReference>
<comment type="caution">
    <text evidence="15">The sequence shown here is derived from an EMBL/GenBank/DDBJ whole genome shotgun (WGS) entry which is preliminary data.</text>
</comment>
<dbReference type="InterPro" id="IPR032810">
    <property type="entry name" value="CCA-adding_enz_C"/>
</dbReference>
<dbReference type="GO" id="GO:0005524">
    <property type="term" value="F:ATP binding"/>
    <property type="evidence" value="ECO:0007669"/>
    <property type="project" value="UniProtKB-UniRule"/>
</dbReference>
<evidence type="ECO:0000256" key="10">
    <source>
        <dbReference type="ARBA" id="ARBA00022884"/>
    </source>
</evidence>
<evidence type="ECO:0000256" key="3">
    <source>
        <dbReference type="ARBA" id="ARBA00022694"/>
    </source>
</evidence>
<evidence type="ECO:0000313" key="15">
    <source>
        <dbReference type="EMBL" id="KGP73031.1"/>
    </source>
</evidence>
<evidence type="ECO:0000259" key="13">
    <source>
        <dbReference type="Pfam" id="PF12627"/>
    </source>
</evidence>
<dbReference type="NCBIfam" id="NF009814">
    <property type="entry name" value="PRK13299.1"/>
    <property type="match status" value="1"/>
</dbReference>
<evidence type="ECO:0000256" key="9">
    <source>
        <dbReference type="ARBA" id="ARBA00022842"/>
    </source>
</evidence>
<keyword evidence="2 11" id="KW-0808">Transferase</keyword>
<dbReference type="GO" id="GO:0160016">
    <property type="term" value="F:CCACCA tRNA nucleotidyltransferase activity"/>
    <property type="evidence" value="ECO:0007669"/>
    <property type="project" value="RHEA"/>
</dbReference>